<dbReference type="Proteomes" id="UP000050761">
    <property type="component" value="Unassembled WGS sequence"/>
</dbReference>
<feature type="region of interest" description="Disordered" evidence="1">
    <location>
        <begin position="87"/>
        <end position="114"/>
    </location>
</feature>
<evidence type="ECO:0000256" key="1">
    <source>
        <dbReference type="SAM" id="MobiDB-lite"/>
    </source>
</evidence>
<dbReference type="WBParaSite" id="HPBE_0001209101-mRNA-1">
    <property type="protein sequence ID" value="HPBE_0001209101-mRNA-1"/>
    <property type="gene ID" value="HPBE_0001209101"/>
</dbReference>
<accession>A0A183FV09</accession>
<gene>
    <name evidence="2" type="ORF">HPBE_LOCUS12088</name>
</gene>
<evidence type="ECO:0000313" key="3">
    <source>
        <dbReference type="Proteomes" id="UP000050761"/>
    </source>
</evidence>
<keyword evidence="3" id="KW-1185">Reference proteome</keyword>
<organism evidence="3 4">
    <name type="scientific">Heligmosomoides polygyrus</name>
    <name type="common">Parasitic roundworm</name>
    <dbReference type="NCBI Taxonomy" id="6339"/>
    <lineage>
        <taxon>Eukaryota</taxon>
        <taxon>Metazoa</taxon>
        <taxon>Ecdysozoa</taxon>
        <taxon>Nematoda</taxon>
        <taxon>Chromadorea</taxon>
        <taxon>Rhabditida</taxon>
        <taxon>Rhabditina</taxon>
        <taxon>Rhabditomorpha</taxon>
        <taxon>Strongyloidea</taxon>
        <taxon>Heligmosomidae</taxon>
        <taxon>Heligmosomoides</taxon>
    </lineage>
</organism>
<dbReference type="AlphaFoldDB" id="A0A183FV09"/>
<sequence length="114" mass="13287">MSKERVAKIRKVRGDDMKKFALDLERELYAGEPEELAKNVDKRVESVDKVEFIKECVFMFYGVHDSAKRTTRAAIKNTLNSRIRKHRRSSSLVLSKNRAPYSPDPFLDDTNLHF</sequence>
<dbReference type="EMBL" id="UZAH01027350">
    <property type="protein sequence ID" value="VDO90867.1"/>
    <property type="molecule type" value="Genomic_DNA"/>
</dbReference>
<dbReference type="OrthoDB" id="5867080at2759"/>
<protein>
    <submittedName>
        <fullName evidence="4">Transcription and mRNA export factor ENY2</fullName>
    </submittedName>
</protein>
<proteinExistence type="predicted"/>
<evidence type="ECO:0000313" key="2">
    <source>
        <dbReference type="EMBL" id="VDO90867.1"/>
    </source>
</evidence>
<name>A0A183FV09_HELPZ</name>
<accession>A0A3P8A304</accession>
<evidence type="ECO:0000313" key="4">
    <source>
        <dbReference type="WBParaSite" id="HPBE_0001209101-mRNA-1"/>
    </source>
</evidence>
<reference evidence="4" key="2">
    <citation type="submission" date="2019-09" db="UniProtKB">
        <authorList>
            <consortium name="WormBaseParasite"/>
        </authorList>
    </citation>
    <scope>IDENTIFICATION</scope>
</reference>
<reference evidence="2 3" key="1">
    <citation type="submission" date="2018-11" db="EMBL/GenBank/DDBJ databases">
        <authorList>
            <consortium name="Pathogen Informatics"/>
        </authorList>
    </citation>
    <scope>NUCLEOTIDE SEQUENCE [LARGE SCALE GENOMIC DNA]</scope>
</reference>